<accession>A0A9Q0L5R1</accession>
<dbReference type="Proteomes" id="UP001141806">
    <property type="component" value="Unassembled WGS sequence"/>
</dbReference>
<reference evidence="1" key="1">
    <citation type="journal article" date="2023" name="Plant J.">
        <title>The genome of the king protea, Protea cynaroides.</title>
        <authorList>
            <person name="Chang J."/>
            <person name="Duong T.A."/>
            <person name="Schoeman C."/>
            <person name="Ma X."/>
            <person name="Roodt D."/>
            <person name="Barker N."/>
            <person name="Li Z."/>
            <person name="Van de Peer Y."/>
            <person name="Mizrachi E."/>
        </authorList>
    </citation>
    <scope>NUCLEOTIDE SEQUENCE</scope>
    <source>
        <tissue evidence="1">Young leaves</tissue>
    </source>
</reference>
<name>A0A9Q0L5R1_9MAGN</name>
<protein>
    <submittedName>
        <fullName evidence="1">Uncharacterized protein</fullName>
    </submittedName>
</protein>
<comment type="caution">
    <text evidence="1">The sequence shown here is derived from an EMBL/GenBank/DDBJ whole genome shotgun (WGS) entry which is preliminary data.</text>
</comment>
<sequence length="167" mass="18580">MASLSVTAARTPLSSARHEIYVAAMPLRAAKGPAQLLMSTAYSLNLFNLLHYFVIVRSNSPSQPQAFVFYFQPQDPENIYVALAALSGRGVPGTVLVRKLTKLPKSKCWFIGFSYGDSIQRANKFNESWQTELSIGQHDCRDYTNGLVEYLTGKEHVLKHLGRSLAD</sequence>
<keyword evidence="2" id="KW-1185">Reference proteome</keyword>
<evidence type="ECO:0000313" key="1">
    <source>
        <dbReference type="EMBL" id="KAJ4982116.1"/>
    </source>
</evidence>
<evidence type="ECO:0000313" key="2">
    <source>
        <dbReference type="Proteomes" id="UP001141806"/>
    </source>
</evidence>
<gene>
    <name evidence="1" type="ORF">NE237_032953</name>
</gene>
<dbReference type="EMBL" id="JAMYWD010000001">
    <property type="protein sequence ID" value="KAJ4982116.1"/>
    <property type="molecule type" value="Genomic_DNA"/>
</dbReference>
<dbReference type="PANTHER" id="PTHR36342">
    <property type="entry name" value="PTB DOMAIN ENGULFMENT ADAPTER"/>
    <property type="match status" value="1"/>
</dbReference>
<organism evidence="1 2">
    <name type="scientific">Protea cynaroides</name>
    <dbReference type="NCBI Taxonomy" id="273540"/>
    <lineage>
        <taxon>Eukaryota</taxon>
        <taxon>Viridiplantae</taxon>
        <taxon>Streptophyta</taxon>
        <taxon>Embryophyta</taxon>
        <taxon>Tracheophyta</taxon>
        <taxon>Spermatophyta</taxon>
        <taxon>Magnoliopsida</taxon>
        <taxon>Proteales</taxon>
        <taxon>Proteaceae</taxon>
        <taxon>Protea</taxon>
    </lineage>
</organism>
<proteinExistence type="predicted"/>
<dbReference type="PANTHER" id="PTHR36342:SF1">
    <property type="entry name" value="PTB DOMAIN ENGULFMENT ADAPTER"/>
    <property type="match status" value="1"/>
</dbReference>
<dbReference type="AlphaFoldDB" id="A0A9Q0L5R1"/>
<dbReference type="OrthoDB" id="1920822at2759"/>